<dbReference type="OrthoDB" id="8964390at2759"/>
<feature type="compositionally biased region" description="Low complexity" evidence="1">
    <location>
        <begin position="21"/>
        <end position="40"/>
    </location>
</feature>
<organism evidence="4 5">
    <name type="scientific">Megalops atlanticus</name>
    <name type="common">Tarpon</name>
    <name type="synonym">Clupea gigantea</name>
    <dbReference type="NCBI Taxonomy" id="7932"/>
    <lineage>
        <taxon>Eukaryota</taxon>
        <taxon>Metazoa</taxon>
        <taxon>Chordata</taxon>
        <taxon>Craniata</taxon>
        <taxon>Vertebrata</taxon>
        <taxon>Euteleostomi</taxon>
        <taxon>Actinopterygii</taxon>
        <taxon>Neopterygii</taxon>
        <taxon>Teleostei</taxon>
        <taxon>Elopiformes</taxon>
        <taxon>Megalopidae</taxon>
        <taxon>Megalops</taxon>
    </lineage>
</organism>
<feature type="chain" id="PRO_5038648973" evidence="3">
    <location>
        <begin position="25"/>
        <end position="256"/>
    </location>
</feature>
<reference evidence="4" key="1">
    <citation type="submission" date="2021-01" db="EMBL/GenBank/DDBJ databases">
        <authorList>
            <person name="Zahm M."/>
            <person name="Roques C."/>
            <person name="Cabau C."/>
            <person name="Klopp C."/>
            <person name="Donnadieu C."/>
            <person name="Jouanno E."/>
            <person name="Lampietro C."/>
            <person name="Louis A."/>
            <person name="Herpin A."/>
            <person name="Echchiki A."/>
            <person name="Berthelot C."/>
            <person name="Parey E."/>
            <person name="Roest-Crollius H."/>
            <person name="Braasch I."/>
            <person name="Postlethwait J."/>
            <person name="Bobe J."/>
            <person name="Montfort J."/>
            <person name="Bouchez O."/>
            <person name="Begum T."/>
            <person name="Mejri S."/>
            <person name="Adams A."/>
            <person name="Chen W.-J."/>
            <person name="Guiguen Y."/>
        </authorList>
    </citation>
    <scope>NUCLEOTIDE SEQUENCE</scope>
    <source>
        <strain evidence="4">YG-15Mar2019-1</strain>
        <tissue evidence="4">Brain</tissue>
    </source>
</reference>
<name>A0A9D3PM72_MEGAT</name>
<keyword evidence="2" id="KW-1133">Transmembrane helix</keyword>
<gene>
    <name evidence="4" type="ORF">MATL_G00197480</name>
</gene>
<keyword evidence="5" id="KW-1185">Reference proteome</keyword>
<proteinExistence type="predicted"/>
<sequence length="256" mass="27082">MKPSGVSLLLLASLPLLATVSAEASSTTDSSGTDAKSTASPGLEEKSATSRPTATKIDSTEDQNKTSIDVPIGNKTAVTLPPKQKETENKTAAELTHQETVNRTVEELHPHKKHQQTLLQSLIQPSGNKTVVTPPHKQEGSSNSSTSNTVDDPVQKGPQQTNENPQTNGNDSQMKEDQPKSDKKMLWILLPVLGVLVAAVIFVVKSKCMNGSSHTDAAENGTENASFQSRSDCNKDGVMLLGVKTSSGGEDNAAAR</sequence>
<feature type="region of interest" description="Disordered" evidence="1">
    <location>
        <begin position="126"/>
        <end position="179"/>
    </location>
</feature>
<dbReference type="Proteomes" id="UP001046870">
    <property type="component" value="Chromosome 17"/>
</dbReference>
<evidence type="ECO:0000256" key="2">
    <source>
        <dbReference type="SAM" id="Phobius"/>
    </source>
</evidence>
<evidence type="ECO:0000256" key="3">
    <source>
        <dbReference type="SAM" id="SignalP"/>
    </source>
</evidence>
<feature type="signal peptide" evidence="3">
    <location>
        <begin position="1"/>
        <end position="24"/>
    </location>
</feature>
<evidence type="ECO:0000313" key="5">
    <source>
        <dbReference type="Proteomes" id="UP001046870"/>
    </source>
</evidence>
<accession>A0A9D3PM72</accession>
<keyword evidence="2" id="KW-0812">Transmembrane</keyword>
<protein>
    <submittedName>
        <fullName evidence="4">Uncharacterized protein</fullName>
    </submittedName>
</protein>
<keyword evidence="3" id="KW-0732">Signal</keyword>
<evidence type="ECO:0000256" key="1">
    <source>
        <dbReference type="SAM" id="MobiDB-lite"/>
    </source>
</evidence>
<feature type="region of interest" description="Disordered" evidence="1">
    <location>
        <begin position="211"/>
        <end position="230"/>
    </location>
</feature>
<dbReference type="AlphaFoldDB" id="A0A9D3PM72"/>
<feature type="region of interest" description="Disordered" evidence="1">
    <location>
        <begin position="21"/>
        <end position="97"/>
    </location>
</feature>
<comment type="caution">
    <text evidence="4">The sequence shown here is derived from an EMBL/GenBank/DDBJ whole genome shotgun (WGS) entry which is preliminary data.</text>
</comment>
<feature type="compositionally biased region" description="Polar residues" evidence="1">
    <location>
        <begin position="157"/>
        <end position="172"/>
    </location>
</feature>
<evidence type="ECO:0000313" key="4">
    <source>
        <dbReference type="EMBL" id="KAG7462016.1"/>
    </source>
</evidence>
<feature type="transmembrane region" description="Helical" evidence="2">
    <location>
        <begin position="185"/>
        <end position="204"/>
    </location>
</feature>
<keyword evidence="2" id="KW-0472">Membrane</keyword>
<dbReference type="EMBL" id="JAFDVH010000017">
    <property type="protein sequence ID" value="KAG7462016.1"/>
    <property type="molecule type" value="Genomic_DNA"/>
</dbReference>